<sequence>MSDELEPKDLDWTSIAVQSINMSHDAANSQMDIKFRSLICYGLNEQCLHLWLETLCSCEDIVSKWYHPWSFLRSPGWVQIKCELRNTCILRIQSEYRLGADW</sequence>
<dbReference type="InterPro" id="IPR037213">
    <property type="entry name" value="Run_dom_sf"/>
</dbReference>
<dbReference type="SUPFAM" id="SSF140741">
    <property type="entry name" value="RUN domain-like"/>
    <property type="match status" value="1"/>
</dbReference>
<dbReference type="SMART" id="SM00593">
    <property type="entry name" value="RUN"/>
    <property type="match status" value="1"/>
</dbReference>
<dbReference type="OrthoDB" id="5982630at2759"/>
<evidence type="ECO:0000313" key="3">
    <source>
        <dbReference type="Proteomes" id="UP001163046"/>
    </source>
</evidence>
<keyword evidence="3" id="KW-1185">Reference proteome</keyword>
<dbReference type="EMBL" id="MU826367">
    <property type="protein sequence ID" value="KAJ7378285.1"/>
    <property type="molecule type" value="Genomic_DNA"/>
</dbReference>
<dbReference type="PROSITE" id="PS50826">
    <property type="entry name" value="RUN"/>
    <property type="match status" value="1"/>
</dbReference>
<name>A0A9X0CWN1_9CNID</name>
<dbReference type="GO" id="GO:0031410">
    <property type="term" value="C:cytoplasmic vesicle"/>
    <property type="evidence" value="ECO:0007669"/>
    <property type="project" value="TreeGrafter"/>
</dbReference>
<evidence type="ECO:0000259" key="1">
    <source>
        <dbReference type="PROSITE" id="PS50826"/>
    </source>
</evidence>
<comment type="caution">
    <text evidence="2">The sequence shown here is derived from an EMBL/GenBank/DDBJ whole genome shotgun (WGS) entry which is preliminary data.</text>
</comment>
<dbReference type="Gene3D" id="1.20.58.900">
    <property type="match status" value="1"/>
</dbReference>
<dbReference type="PANTHER" id="PTHR15591:SF13">
    <property type="entry name" value="RUN DOMAIN-CONTAINING PROTEIN"/>
    <property type="match status" value="1"/>
</dbReference>
<dbReference type="Pfam" id="PF02759">
    <property type="entry name" value="RUN"/>
    <property type="match status" value="1"/>
</dbReference>
<gene>
    <name evidence="2" type="primary">SGSM3_1</name>
    <name evidence="2" type="ORF">OS493_023532</name>
</gene>
<reference evidence="2" key="1">
    <citation type="submission" date="2023-01" db="EMBL/GenBank/DDBJ databases">
        <title>Genome assembly of the deep-sea coral Lophelia pertusa.</title>
        <authorList>
            <person name="Herrera S."/>
            <person name="Cordes E."/>
        </authorList>
    </citation>
    <scope>NUCLEOTIDE SEQUENCE</scope>
    <source>
        <strain evidence="2">USNM1676648</strain>
        <tissue evidence="2">Polyp</tissue>
    </source>
</reference>
<feature type="domain" description="RUN" evidence="1">
    <location>
        <begin position="1"/>
        <end position="102"/>
    </location>
</feature>
<accession>A0A9X0CWN1</accession>
<organism evidence="2 3">
    <name type="scientific">Desmophyllum pertusum</name>
    <dbReference type="NCBI Taxonomy" id="174260"/>
    <lineage>
        <taxon>Eukaryota</taxon>
        <taxon>Metazoa</taxon>
        <taxon>Cnidaria</taxon>
        <taxon>Anthozoa</taxon>
        <taxon>Hexacorallia</taxon>
        <taxon>Scleractinia</taxon>
        <taxon>Caryophylliina</taxon>
        <taxon>Caryophylliidae</taxon>
        <taxon>Desmophyllum</taxon>
    </lineage>
</organism>
<dbReference type="Proteomes" id="UP001163046">
    <property type="component" value="Unassembled WGS sequence"/>
</dbReference>
<dbReference type="InterPro" id="IPR004012">
    <property type="entry name" value="Run_dom"/>
</dbReference>
<protein>
    <submittedName>
        <fullName evidence="2">Small G protein signaling modulator 3</fullName>
    </submittedName>
</protein>
<dbReference type="AlphaFoldDB" id="A0A9X0CWN1"/>
<proteinExistence type="predicted"/>
<dbReference type="PANTHER" id="PTHR15591">
    <property type="entry name" value="RUN AND SH3 DOMAIN CONTAINING"/>
    <property type="match status" value="1"/>
</dbReference>
<dbReference type="InterPro" id="IPR047343">
    <property type="entry name" value="RUSC1_2"/>
</dbReference>
<evidence type="ECO:0000313" key="2">
    <source>
        <dbReference type="EMBL" id="KAJ7378285.1"/>
    </source>
</evidence>